<organism evidence="1 2">
    <name type="scientific">Senegalia massiliensis</name>
    <dbReference type="NCBI Taxonomy" id="1720316"/>
    <lineage>
        <taxon>Bacteria</taxon>
        <taxon>Bacillati</taxon>
        <taxon>Bacillota</taxon>
        <taxon>Clostridia</taxon>
        <taxon>Eubacteriales</taxon>
        <taxon>Clostridiaceae</taxon>
        <taxon>Senegalia</taxon>
    </lineage>
</organism>
<accession>A0A845QVE9</accession>
<evidence type="ECO:0000313" key="1">
    <source>
        <dbReference type="EMBL" id="NBI05984.1"/>
    </source>
</evidence>
<reference evidence="1 2" key="1">
    <citation type="submission" date="2018-08" db="EMBL/GenBank/DDBJ databases">
        <title>Murine metabolic-syndrome-specific gut microbial biobank.</title>
        <authorList>
            <person name="Liu C."/>
        </authorList>
    </citation>
    <scope>NUCLEOTIDE SEQUENCE [LARGE SCALE GENOMIC DNA]</scope>
    <source>
        <strain evidence="1 2">583</strain>
    </source>
</reference>
<keyword evidence="2" id="KW-1185">Reference proteome</keyword>
<dbReference type="EMBL" id="QXXA01000004">
    <property type="protein sequence ID" value="NBI05984.1"/>
    <property type="molecule type" value="Genomic_DNA"/>
</dbReference>
<dbReference type="NCBIfam" id="TIGR03172">
    <property type="entry name" value="selenium cofactor biosynthesis protein YqeC"/>
    <property type="match status" value="1"/>
</dbReference>
<gene>
    <name evidence="1" type="primary">yqeC</name>
    <name evidence="1" type="ORF">D3Z33_03815</name>
</gene>
<evidence type="ECO:0000313" key="2">
    <source>
        <dbReference type="Proteomes" id="UP000467132"/>
    </source>
</evidence>
<dbReference type="OrthoDB" id="368187at2"/>
<comment type="caution">
    <text evidence="1">The sequence shown here is derived from an EMBL/GenBank/DDBJ whole genome shotgun (WGS) entry which is preliminary data.</text>
</comment>
<name>A0A845QVE9_9CLOT</name>
<proteinExistence type="predicted"/>
<dbReference type="RefSeq" id="WP_160196469.1">
    <property type="nucleotide sequence ID" value="NZ_QXXA01000004.1"/>
</dbReference>
<sequence>MRLSDRLNIKKKDLISIVGAGGKTSVMYEIAKECKNKNLKILLTTTTKIYYPTENFIDNIFLLNKESIDITKIKNGTITIIGEYVSTENKLIGIDKSFIDEISKRNIFDLIIVEADGSKRKTIKAPNYHEPLIPSKTTKVIGIIGIDAIGMLLNNKNVHRVDEFSSVTGTKIGEIISNNSIKKLVISKDGLFKNSPENTEKILILNKADDKELQIKGCKLSRSINKETIDLKYMFVTSIYNKYCRRCEL</sequence>
<dbReference type="Proteomes" id="UP000467132">
    <property type="component" value="Unassembled WGS sequence"/>
</dbReference>
<dbReference type="InterPro" id="IPR017587">
    <property type="entry name" value="YqeC"/>
</dbReference>
<dbReference type="AlphaFoldDB" id="A0A845QVE9"/>
<dbReference type="Pfam" id="PF19842">
    <property type="entry name" value="YqeC"/>
    <property type="match status" value="1"/>
</dbReference>
<protein>
    <submittedName>
        <fullName evidence="1">Putative selenium-dependent hydroxylase accessory protein YqeC</fullName>
    </submittedName>
</protein>